<dbReference type="PANTHER" id="PTHR43434">
    <property type="entry name" value="PHOSPHOGLYCOLATE PHOSPHATASE"/>
    <property type="match status" value="1"/>
</dbReference>
<comment type="caution">
    <text evidence="6">The sequence shown here is derived from an EMBL/GenBank/DDBJ whole genome shotgun (WGS) entry which is preliminary data.</text>
</comment>
<dbReference type="Gene3D" id="1.10.150.240">
    <property type="entry name" value="Putative phosphatase, domain 2"/>
    <property type="match status" value="1"/>
</dbReference>
<dbReference type="GO" id="GO:0016787">
    <property type="term" value="F:hydrolase activity"/>
    <property type="evidence" value="ECO:0007669"/>
    <property type="project" value="UniProtKB-KW"/>
</dbReference>
<dbReference type="SUPFAM" id="SSF56784">
    <property type="entry name" value="HAD-like"/>
    <property type="match status" value="1"/>
</dbReference>
<dbReference type="GO" id="GO:0005829">
    <property type="term" value="C:cytosol"/>
    <property type="evidence" value="ECO:0007669"/>
    <property type="project" value="TreeGrafter"/>
</dbReference>
<keyword evidence="2" id="KW-0808">Transferase</keyword>
<dbReference type="Proteomes" id="UP000587396">
    <property type="component" value="Unassembled WGS sequence"/>
</dbReference>
<reference evidence="6 7" key="1">
    <citation type="submission" date="2020-08" db="EMBL/GenBank/DDBJ databases">
        <authorList>
            <person name="Liu C."/>
            <person name="Sun Q."/>
        </authorList>
    </citation>
    <scope>NUCLEOTIDE SEQUENCE [LARGE SCALE GENOMIC DNA]</scope>
    <source>
        <strain evidence="6 7">N22</strain>
    </source>
</reference>
<dbReference type="InterPro" id="IPR023214">
    <property type="entry name" value="HAD_sf"/>
</dbReference>
<sequence length="221" mass="24274">MYRYVLFDLDGTLTDPQEGITACVQHALAAFGISEPADQLTHFIGPPLHRSFMECYGFTDAEATEAVRVYRERFGTLGIFENRVYEGVPELLEKLSDAGVVTGVATSKPEPYAVRILEHFDLARHFDVVTGSNMDGSRTDKGDVIHEALTRLGQPSKREVIMVGDRKHDVEGARREGIDAIAVTWGYAPEGELEAAAPAFSVSTLSDLRDLLLGSNERSKS</sequence>
<dbReference type="AlphaFoldDB" id="A0A842JAJ4"/>
<evidence type="ECO:0000313" key="6">
    <source>
        <dbReference type="EMBL" id="MBC2887816.1"/>
    </source>
</evidence>
<name>A0A842JAJ4_9ACTN</name>
<dbReference type="SFLD" id="SFLDG01129">
    <property type="entry name" value="C1.5:_HAD__Beta-PGM__Phosphata"/>
    <property type="match status" value="1"/>
</dbReference>
<evidence type="ECO:0000256" key="1">
    <source>
        <dbReference type="ARBA" id="ARBA00006171"/>
    </source>
</evidence>
<dbReference type="FunFam" id="3.40.50.1000:FF:000022">
    <property type="entry name" value="Phosphoglycolate phosphatase"/>
    <property type="match status" value="1"/>
</dbReference>
<evidence type="ECO:0000256" key="2">
    <source>
        <dbReference type="ARBA" id="ARBA00023137"/>
    </source>
</evidence>
<dbReference type="InterPro" id="IPR041492">
    <property type="entry name" value="HAD_2"/>
</dbReference>
<dbReference type="InterPro" id="IPR006439">
    <property type="entry name" value="HAD-SF_hydro_IA"/>
</dbReference>
<dbReference type="InterPro" id="IPR050155">
    <property type="entry name" value="HAD-like_hydrolase_sf"/>
</dbReference>
<dbReference type="PANTHER" id="PTHR43434:SF20">
    <property type="entry name" value="5'-NUCLEOTIDASE"/>
    <property type="match status" value="1"/>
</dbReference>
<dbReference type="GO" id="GO:0004713">
    <property type="term" value="F:protein tyrosine kinase activity"/>
    <property type="evidence" value="ECO:0007669"/>
    <property type="project" value="UniProtKB-KW"/>
</dbReference>
<dbReference type="Gene3D" id="3.40.50.1000">
    <property type="entry name" value="HAD superfamily/HAD-like"/>
    <property type="match status" value="1"/>
</dbReference>
<dbReference type="Pfam" id="PF13419">
    <property type="entry name" value="HAD_2"/>
    <property type="match status" value="1"/>
</dbReference>
<keyword evidence="2" id="KW-0829">Tyrosine-protein kinase</keyword>
<dbReference type="InterPro" id="IPR036412">
    <property type="entry name" value="HAD-like_sf"/>
</dbReference>
<dbReference type="InterPro" id="IPR023198">
    <property type="entry name" value="PGP-like_dom2"/>
</dbReference>
<accession>A0A842JAJ4</accession>
<comment type="catalytic activity">
    <reaction evidence="3">
        <text>L-tyrosyl-[protein] + ATP = O-phospho-L-tyrosyl-[protein] + ADP + H(+)</text>
        <dbReference type="Rhea" id="RHEA:10596"/>
        <dbReference type="Rhea" id="RHEA-COMP:10136"/>
        <dbReference type="Rhea" id="RHEA-COMP:20101"/>
        <dbReference type="ChEBI" id="CHEBI:15378"/>
        <dbReference type="ChEBI" id="CHEBI:30616"/>
        <dbReference type="ChEBI" id="CHEBI:46858"/>
        <dbReference type="ChEBI" id="CHEBI:61978"/>
        <dbReference type="ChEBI" id="CHEBI:456216"/>
    </reaction>
    <physiologicalReaction direction="left-to-right" evidence="3">
        <dbReference type="Rhea" id="RHEA:10597"/>
    </physiologicalReaction>
</comment>
<evidence type="ECO:0000256" key="3">
    <source>
        <dbReference type="ARBA" id="ARBA00050405"/>
    </source>
</evidence>
<dbReference type="EMBL" id="JACMSE010000001">
    <property type="protein sequence ID" value="MBC2887816.1"/>
    <property type="molecule type" value="Genomic_DNA"/>
</dbReference>
<protein>
    <recommendedName>
        <fullName evidence="4">Tyrosine-protein kinase PtkA</fullName>
    </recommendedName>
    <alternativeName>
        <fullName evidence="5">Protein tyrosine kinase A</fullName>
    </alternativeName>
</protein>
<gene>
    <name evidence="6" type="ORF">H7313_00305</name>
</gene>
<proteinExistence type="inferred from homology"/>
<keyword evidence="6" id="KW-0378">Hydrolase</keyword>
<evidence type="ECO:0000313" key="7">
    <source>
        <dbReference type="Proteomes" id="UP000587396"/>
    </source>
</evidence>
<comment type="similarity">
    <text evidence="1">Belongs to the HAD-like hydrolase superfamily. CbbY/CbbZ/Gph/YieH family.</text>
</comment>
<dbReference type="CDD" id="cd04302">
    <property type="entry name" value="HAD_5NT"/>
    <property type="match status" value="1"/>
</dbReference>
<evidence type="ECO:0000256" key="4">
    <source>
        <dbReference type="ARBA" id="ARBA00069527"/>
    </source>
</evidence>
<evidence type="ECO:0000256" key="5">
    <source>
        <dbReference type="ARBA" id="ARBA00080335"/>
    </source>
</evidence>
<dbReference type="RefSeq" id="WP_185903889.1">
    <property type="nucleotide sequence ID" value="NZ_JACMSE010000001.1"/>
</dbReference>
<keyword evidence="7" id="KW-1185">Reference proteome</keyword>
<dbReference type="SFLD" id="SFLDS00003">
    <property type="entry name" value="Haloacid_Dehalogenase"/>
    <property type="match status" value="1"/>
</dbReference>
<keyword evidence="2" id="KW-0418">Kinase</keyword>
<dbReference type="NCBIfam" id="TIGR01549">
    <property type="entry name" value="HAD-SF-IA-v1"/>
    <property type="match status" value="1"/>
</dbReference>
<organism evidence="6 7">
    <name type="scientific">Gordonibacter massiliensis</name>
    <name type="common">ex Traore et al. 2017</name>
    <dbReference type="NCBI Taxonomy" id="1841863"/>
    <lineage>
        <taxon>Bacteria</taxon>
        <taxon>Bacillati</taxon>
        <taxon>Actinomycetota</taxon>
        <taxon>Coriobacteriia</taxon>
        <taxon>Eggerthellales</taxon>
        <taxon>Eggerthellaceae</taxon>
        <taxon>Gordonibacter</taxon>
    </lineage>
</organism>
<dbReference type="SFLD" id="SFLDG01135">
    <property type="entry name" value="C1.5.6:_HAD__Beta-PGM__Phospha"/>
    <property type="match status" value="1"/>
</dbReference>